<dbReference type="Gene3D" id="3.40.710.10">
    <property type="entry name" value="DD-peptidase/beta-lactamase superfamily"/>
    <property type="match status" value="1"/>
</dbReference>
<dbReference type="AlphaFoldDB" id="A0A9W6K2T5"/>
<dbReference type="PANTHER" id="PTHR43283">
    <property type="entry name" value="BETA-LACTAMASE-RELATED"/>
    <property type="match status" value="1"/>
</dbReference>
<sequence length="340" mass="37648">MTVDTVFWLLSMTKAFTATACMQLVEQGRINLDDEASKYLPELAASQVLEGFAADGTPRLRPAKRAITVRHLLTHTSGYTYSIWSEALTRYEQVTGMPDIATCKNAAFTAPLEFDPGERWEYGISMDWVGKLVEAVSDQALEVYFREKIFGPLGMKDSGFLIGSAQKKRVATFHSRRADGGLEPGPFAMPQRPEFFMGGGGAFSTPRDYMTFLQALLNGGAVGGVRILRPETVALMMQNQIGELNVHEMRSAHPAYSRSFDQFPGQPHKWGLSFDINTEPGPNGRSAGSVSWAGLLNCYFWIDPVKHVTGALFTQVLPFYDEWVVALYGAFERELYAGLA</sequence>
<gene>
    <name evidence="2" type="ORF">GCM10017653_39980</name>
</gene>
<reference evidence="2" key="2">
    <citation type="submission" date="2023-01" db="EMBL/GenBank/DDBJ databases">
        <authorList>
            <person name="Sun Q."/>
            <person name="Evtushenko L."/>
        </authorList>
    </citation>
    <scope>NUCLEOTIDE SEQUENCE</scope>
    <source>
        <strain evidence="2">VKM B-2789</strain>
    </source>
</reference>
<reference evidence="2" key="1">
    <citation type="journal article" date="2014" name="Int. J. Syst. Evol. Microbiol.">
        <title>Complete genome sequence of Corynebacterium casei LMG S-19264T (=DSM 44701T), isolated from a smear-ripened cheese.</title>
        <authorList>
            <consortium name="US DOE Joint Genome Institute (JGI-PGF)"/>
            <person name="Walter F."/>
            <person name="Albersmeier A."/>
            <person name="Kalinowski J."/>
            <person name="Ruckert C."/>
        </authorList>
    </citation>
    <scope>NUCLEOTIDE SEQUENCE</scope>
    <source>
        <strain evidence="2">VKM B-2789</strain>
    </source>
</reference>
<evidence type="ECO:0000259" key="1">
    <source>
        <dbReference type="Pfam" id="PF00144"/>
    </source>
</evidence>
<dbReference type="SUPFAM" id="SSF56601">
    <property type="entry name" value="beta-lactamase/transpeptidase-like"/>
    <property type="match status" value="1"/>
</dbReference>
<protein>
    <submittedName>
        <fullName evidence="2">1,4-butanediol diacrylate esterase</fullName>
    </submittedName>
</protein>
<comment type="caution">
    <text evidence="2">The sequence shown here is derived from an EMBL/GenBank/DDBJ whole genome shotgun (WGS) entry which is preliminary data.</text>
</comment>
<evidence type="ECO:0000313" key="3">
    <source>
        <dbReference type="Proteomes" id="UP001143330"/>
    </source>
</evidence>
<dbReference type="EMBL" id="BSFM01000017">
    <property type="protein sequence ID" value="GLK85928.1"/>
    <property type="molecule type" value="Genomic_DNA"/>
</dbReference>
<evidence type="ECO:0000313" key="2">
    <source>
        <dbReference type="EMBL" id="GLK85928.1"/>
    </source>
</evidence>
<dbReference type="InterPro" id="IPR050789">
    <property type="entry name" value="Diverse_Enzym_Activities"/>
</dbReference>
<dbReference type="InterPro" id="IPR012338">
    <property type="entry name" value="Beta-lactam/transpept-like"/>
</dbReference>
<name>A0A9W6K2T5_9HYPH</name>
<feature type="domain" description="Beta-lactamase-related" evidence="1">
    <location>
        <begin position="1"/>
        <end position="318"/>
    </location>
</feature>
<proteinExistence type="predicted"/>
<keyword evidence="3" id="KW-1185">Reference proteome</keyword>
<dbReference type="Pfam" id="PF00144">
    <property type="entry name" value="Beta-lactamase"/>
    <property type="match status" value="1"/>
</dbReference>
<dbReference type="Proteomes" id="UP001143330">
    <property type="component" value="Unassembled WGS sequence"/>
</dbReference>
<dbReference type="InterPro" id="IPR001466">
    <property type="entry name" value="Beta-lactam-related"/>
</dbReference>
<dbReference type="PANTHER" id="PTHR43283:SF3">
    <property type="entry name" value="BETA-LACTAMASE FAMILY PROTEIN (AFU_ORTHOLOGUE AFUA_5G07500)"/>
    <property type="match status" value="1"/>
</dbReference>
<accession>A0A9W6K2T5</accession>
<organism evidence="2 3">
    <name type="scientific">Ancylobacter defluvii</name>
    <dbReference type="NCBI Taxonomy" id="1282440"/>
    <lineage>
        <taxon>Bacteria</taxon>
        <taxon>Pseudomonadati</taxon>
        <taxon>Pseudomonadota</taxon>
        <taxon>Alphaproteobacteria</taxon>
        <taxon>Hyphomicrobiales</taxon>
        <taxon>Xanthobacteraceae</taxon>
        <taxon>Ancylobacter</taxon>
    </lineage>
</organism>